<dbReference type="PROSITE" id="PS50600">
    <property type="entry name" value="ULP_PROTEASE"/>
    <property type="match status" value="1"/>
</dbReference>
<comment type="similarity">
    <text evidence="1">Belongs to the peptidase C48 family.</text>
</comment>
<proteinExistence type="inferred from homology"/>
<dbReference type="EMBL" id="JARJLG010000051">
    <property type="protein sequence ID" value="KAJ7759792.1"/>
    <property type="molecule type" value="Genomic_DNA"/>
</dbReference>
<protein>
    <recommendedName>
        <fullName evidence="5">Ubiquitin-like protease family profile domain-containing protein</fullName>
    </recommendedName>
</protein>
<accession>A0AAD7JCN7</accession>
<feature type="region of interest" description="Disordered" evidence="4">
    <location>
        <begin position="546"/>
        <end position="659"/>
    </location>
</feature>
<dbReference type="InterPro" id="IPR038765">
    <property type="entry name" value="Papain-like_cys_pep_sf"/>
</dbReference>
<keyword evidence="3" id="KW-0378">Hydrolase</keyword>
<dbReference type="GO" id="GO:0019783">
    <property type="term" value="F:ubiquitin-like protein peptidase activity"/>
    <property type="evidence" value="ECO:0007669"/>
    <property type="project" value="UniProtKB-ARBA"/>
</dbReference>
<feature type="compositionally biased region" description="Acidic residues" evidence="4">
    <location>
        <begin position="395"/>
        <end position="406"/>
    </location>
</feature>
<reference evidence="6" key="1">
    <citation type="submission" date="2023-03" db="EMBL/GenBank/DDBJ databases">
        <title>Massive genome expansion in bonnet fungi (Mycena s.s.) driven by repeated elements and novel gene families across ecological guilds.</title>
        <authorList>
            <consortium name="Lawrence Berkeley National Laboratory"/>
            <person name="Harder C.B."/>
            <person name="Miyauchi S."/>
            <person name="Viragh M."/>
            <person name="Kuo A."/>
            <person name="Thoen E."/>
            <person name="Andreopoulos B."/>
            <person name="Lu D."/>
            <person name="Skrede I."/>
            <person name="Drula E."/>
            <person name="Henrissat B."/>
            <person name="Morin E."/>
            <person name="Kohler A."/>
            <person name="Barry K."/>
            <person name="LaButti K."/>
            <person name="Morin E."/>
            <person name="Salamov A."/>
            <person name="Lipzen A."/>
            <person name="Mereny Z."/>
            <person name="Hegedus B."/>
            <person name="Baldrian P."/>
            <person name="Stursova M."/>
            <person name="Weitz H."/>
            <person name="Taylor A."/>
            <person name="Grigoriev I.V."/>
            <person name="Nagy L.G."/>
            <person name="Martin F."/>
            <person name="Kauserud H."/>
        </authorList>
    </citation>
    <scope>NUCLEOTIDE SEQUENCE</scope>
    <source>
        <strain evidence="6">CBHHK188m</strain>
    </source>
</reference>
<dbReference type="GO" id="GO:0008234">
    <property type="term" value="F:cysteine-type peptidase activity"/>
    <property type="evidence" value="ECO:0007669"/>
    <property type="project" value="InterPro"/>
</dbReference>
<feature type="region of interest" description="Disordered" evidence="4">
    <location>
        <begin position="439"/>
        <end position="489"/>
    </location>
</feature>
<keyword evidence="7" id="KW-1185">Reference proteome</keyword>
<feature type="domain" description="Ubiquitin-like protease family profile" evidence="5">
    <location>
        <begin position="163"/>
        <end position="360"/>
    </location>
</feature>
<dbReference type="GO" id="GO:0006508">
    <property type="term" value="P:proteolysis"/>
    <property type="evidence" value="ECO:0007669"/>
    <property type="project" value="UniProtKB-KW"/>
</dbReference>
<evidence type="ECO:0000256" key="3">
    <source>
        <dbReference type="ARBA" id="ARBA00022801"/>
    </source>
</evidence>
<dbReference type="SUPFAM" id="SSF54001">
    <property type="entry name" value="Cysteine proteinases"/>
    <property type="match status" value="1"/>
</dbReference>
<evidence type="ECO:0000313" key="6">
    <source>
        <dbReference type="EMBL" id="KAJ7759792.1"/>
    </source>
</evidence>
<sequence length="796" mass="89466">MASFDKAQWVSCGKLWKDIPKSVRQISQYDFKIPDAIAAKILPDAGISIHAVLDFTLPRPTSTARDMPNTLEFFSKYDPDTLDAAMIRRLRHLDMPPVATIRQLVQEGSQAWLDGFTSVKYSHISGEVSTHFPLWVISFWNAVIDIRLHVRKPWTDARDWVKKQMENRKNPSVRKQGTDVTKLLGILPCSPLHTLWRYPGTEWLSSSDINDALELLRGRVAADAELAGSVRVEAVEFTAKITDAFKGREKFDYEESVGMRWLRSLGNDIFGHGERLVTIAHLGAHNKKKHWVAIEVDGQRRVVRYGDSLGDDIPPTLRQAYEWWMSHHTVDPVQFGSLPTSMQTDGHSCGPMAINCAERCVFPEIPSMEQGDVPLARLRMLSTLSNRVLDRIADEETEEAEEDQQSDSEHGTPEPQILPKIFPPPAAFTNLARSAAFTFDSPRTDPTNLKRAKGHPDGPTPTSSPEKKRVRAVSRERSPPPPLQFDPPEASTLLEHAKRDHASSASVPTDVFGSIQAPTQAASRQQSKIGSFFYVGTAEEKAQMHARNWEKMSNSRDVREALEEQEKYQSKLNATAKATERKQRSRAKQRAEKVAAGWEPQKCGRKRKLVELEDVDQGSSASSSKLAEDSRPRRQFQEDSRKDNKPQGRKRLPQNKPIDAEKVNWQNPLLWSQIELAALKSGSGLSGWSPSEIVRQARLMAPETFRTLTSQVVGRWIDKDAKARGVDKWLDSVLEKVPSGAAPGGQSTRAGILASGILFRITYNTDADPRTRTPRCVQKFNAISRRFGRWEPLYPS</sequence>
<dbReference type="Gene3D" id="3.40.395.10">
    <property type="entry name" value="Adenoviral Proteinase, Chain A"/>
    <property type="match status" value="1"/>
</dbReference>
<comment type="caution">
    <text evidence="6">The sequence shown here is derived from an EMBL/GenBank/DDBJ whole genome shotgun (WGS) entry which is preliminary data.</text>
</comment>
<name>A0AAD7JCN7_9AGAR</name>
<evidence type="ECO:0000256" key="2">
    <source>
        <dbReference type="ARBA" id="ARBA00022670"/>
    </source>
</evidence>
<evidence type="ECO:0000259" key="5">
    <source>
        <dbReference type="PROSITE" id="PS50600"/>
    </source>
</evidence>
<organism evidence="6 7">
    <name type="scientific">Mycena maculata</name>
    <dbReference type="NCBI Taxonomy" id="230809"/>
    <lineage>
        <taxon>Eukaryota</taxon>
        <taxon>Fungi</taxon>
        <taxon>Dikarya</taxon>
        <taxon>Basidiomycota</taxon>
        <taxon>Agaricomycotina</taxon>
        <taxon>Agaricomycetes</taxon>
        <taxon>Agaricomycetidae</taxon>
        <taxon>Agaricales</taxon>
        <taxon>Marasmiineae</taxon>
        <taxon>Mycenaceae</taxon>
        <taxon>Mycena</taxon>
    </lineage>
</organism>
<evidence type="ECO:0000256" key="1">
    <source>
        <dbReference type="ARBA" id="ARBA00005234"/>
    </source>
</evidence>
<keyword evidence="2" id="KW-0645">Protease</keyword>
<feature type="compositionally biased region" description="Basic and acidic residues" evidence="4">
    <location>
        <begin position="626"/>
        <end position="646"/>
    </location>
</feature>
<evidence type="ECO:0000313" key="7">
    <source>
        <dbReference type="Proteomes" id="UP001215280"/>
    </source>
</evidence>
<dbReference type="InterPro" id="IPR003653">
    <property type="entry name" value="Peptidase_C48_C"/>
</dbReference>
<evidence type="ECO:0000256" key="4">
    <source>
        <dbReference type="SAM" id="MobiDB-lite"/>
    </source>
</evidence>
<dbReference type="AlphaFoldDB" id="A0AAD7JCN7"/>
<dbReference type="Proteomes" id="UP001215280">
    <property type="component" value="Unassembled WGS sequence"/>
</dbReference>
<feature type="compositionally biased region" description="Basic and acidic residues" evidence="4">
    <location>
        <begin position="546"/>
        <end position="569"/>
    </location>
</feature>
<feature type="region of interest" description="Disordered" evidence="4">
    <location>
        <begin position="395"/>
        <end position="424"/>
    </location>
</feature>
<gene>
    <name evidence="6" type="ORF">DFH07DRAFT_772123</name>
</gene>